<evidence type="ECO:0000313" key="7">
    <source>
        <dbReference type="EMBL" id="OLQ06084.1"/>
    </source>
</evidence>
<feature type="coiled-coil region" evidence="2">
    <location>
        <begin position="2707"/>
        <end position="2734"/>
    </location>
</feature>
<feature type="compositionally biased region" description="Basic and acidic residues" evidence="3">
    <location>
        <begin position="393"/>
        <end position="415"/>
    </location>
</feature>
<dbReference type="SUPFAM" id="SSF50978">
    <property type="entry name" value="WD40 repeat-like"/>
    <property type="match status" value="1"/>
</dbReference>
<dbReference type="Gene3D" id="2.130.10.10">
    <property type="entry name" value="YVTN repeat-like/Quinoprotein amine dehydrogenase"/>
    <property type="match status" value="1"/>
</dbReference>
<feature type="region of interest" description="Disordered" evidence="3">
    <location>
        <begin position="945"/>
        <end position="976"/>
    </location>
</feature>
<evidence type="ECO:0000313" key="8">
    <source>
        <dbReference type="Proteomes" id="UP000186817"/>
    </source>
</evidence>
<protein>
    <recommendedName>
        <fullName evidence="9">RNase H type-1 domain-containing protein</fullName>
    </recommendedName>
</protein>
<organism evidence="7 8">
    <name type="scientific">Symbiodinium microadriaticum</name>
    <name type="common">Dinoflagellate</name>
    <name type="synonym">Zooxanthella microadriatica</name>
    <dbReference type="NCBI Taxonomy" id="2951"/>
    <lineage>
        <taxon>Eukaryota</taxon>
        <taxon>Sar</taxon>
        <taxon>Alveolata</taxon>
        <taxon>Dinophyceae</taxon>
        <taxon>Suessiales</taxon>
        <taxon>Symbiodiniaceae</taxon>
        <taxon>Symbiodinium</taxon>
    </lineage>
</organism>
<evidence type="ECO:0000259" key="6">
    <source>
        <dbReference type="PROSITE" id="PS50879"/>
    </source>
</evidence>
<feature type="region of interest" description="Disordered" evidence="3">
    <location>
        <begin position="367"/>
        <end position="421"/>
    </location>
</feature>
<evidence type="ECO:0008006" key="9">
    <source>
        <dbReference type="Google" id="ProtNLM"/>
    </source>
</evidence>
<dbReference type="InterPro" id="IPR036691">
    <property type="entry name" value="Endo/exonu/phosph_ase_sf"/>
</dbReference>
<feature type="signal peptide" evidence="4">
    <location>
        <begin position="1"/>
        <end position="17"/>
    </location>
</feature>
<dbReference type="Gene3D" id="3.30.420.10">
    <property type="entry name" value="Ribonuclease H-like superfamily/Ribonuclease H"/>
    <property type="match status" value="1"/>
</dbReference>
<evidence type="ECO:0000256" key="4">
    <source>
        <dbReference type="SAM" id="SignalP"/>
    </source>
</evidence>
<dbReference type="PANTHER" id="PTHR19446">
    <property type="entry name" value="REVERSE TRANSCRIPTASES"/>
    <property type="match status" value="1"/>
</dbReference>
<dbReference type="InterPro" id="IPR013087">
    <property type="entry name" value="Znf_C2H2_type"/>
</dbReference>
<feature type="compositionally biased region" description="Polar residues" evidence="3">
    <location>
        <begin position="367"/>
        <end position="376"/>
    </location>
</feature>
<feature type="compositionally biased region" description="Polar residues" evidence="3">
    <location>
        <begin position="953"/>
        <end position="968"/>
    </location>
</feature>
<feature type="compositionally biased region" description="Basic and acidic residues" evidence="3">
    <location>
        <begin position="377"/>
        <end position="386"/>
    </location>
</feature>
<dbReference type="InterPro" id="IPR036397">
    <property type="entry name" value="RNaseH_sf"/>
</dbReference>
<proteinExistence type="predicted"/>
<accession>A0A1Q9EF63</accession>
<dbReference type="Proteomes" id="UP000186817">
    <property type="component" value="Unassembled WGS sequence"/>
</dbReference>
<dbReference type="OrthoDB" id="447703at2759"/>
<dbReference type="SUPFAM" id="SSF53098">
    <property type="entry name" value="Ribonuclease H-like"/>
    <property type="match status" value="1"/>
</dbReference>
<gene>
    <name evidence="7" type="ORF">AK812_SmicGene10674</name>
</gene>
<comment type="caution">
    <text evidence="7">The sequence shown here is derived from an EMBL/GenBank/DDBJ whole genome shotgun (WGS) entry which is preliminary data.</text>
</comment>
<evidence type="ECO:0000256" key="2">
    <source>
        <dbReference type="SAM" id="Coils"/>
    </source>
</evidence>
<dbReference type="SMART" id="SM00355">
    <property type="entry name" value="ZnF_C2H2"/>
    <property type="match status" value="2"/>
</dbReference>
<sequence>MVGALILYLCLFLTSWCSYGPAYRGAVLSQKTKATENCSETASATGAALGWNLEQCNSEGGSVPGATSFGIVASQPCQKTSAGIYVQYDESQWRVEMLELFPAVRQERRILSGLRAALDSDGRGLHFKKGVAAWRPISASGETTVAEISEAATFKSEAGKAEVSKPSVDMLPAAPSGASIALPKGGTAPSSSTGPSLEKTQLEALTGCLAAVKDTLPTEVRETLERLQLASSANNTKDMHRAVAAQATAKKQLIQVQNARASYLEAWNSYVSQVTQLLKKQVEEQAAQLESYDEAELQWSGALEQTTADLADLARLARNPASSRNEADEEEMDSEDMVIADIQTAKELEQRRESQLADSRQLVSMMESVQQAATRQLKQEGRDGSRTPRRKSREGEVTDLTKDEDAAKAKAEKAAAKPTPPVPCGHSVVNETDYVAPFFAAFLGVSLSFEIAIDELGSGLSHTYARDPRAEAASAEDQRWAHWAPPEVEDDLGCTFYEALAGQQPRERKGRTLTGIERSPLPFHFPSQRMSLLGVERDAGSGCASQDPAARAPSRPVSMVSDLQAMIASHVPMWPEWIQGPLLHMSPYESRLLSGLFPTSTDRDRFLVCECRLDHLVKGARLDWSLLDFVAAALRAVTYRVRLVWYVIRPLEGLPTPQFVLTAVQAPAGGRAVPVDLRPLDGLLHTVELVFPGHVAQIWPLLHGKGVDPGGRLEQAWRDGSCRFENEQGQPVDRLDADCEVEWLALRPVDRANPLGLVVDYIGGPGAILRVPMPVPPPCGSSSTTCTTTAVQPLAFHGQALTVAEVAVLPEELISHADRVIALSSVQGLRIFFQNAAVPQRRYVLFERVGHMHIRRLGVTWTLEDVVRDVMSVVPMLRCIQILHSPLDRLPVLQIAATELGWPVGSLAVPFDLRGGDTRHPMSEAQFYTPAFPAVWTQDPAVAQVVSDDADSPRSQPSASSPTFGQESTTTTTGAMQWAGLRITRQGIDRTEEHRLAAHVQLVVFTTHSIEYGHHSHMGAQLADALAPLLAQVLERGHGPRMGYLQATRVLPMLEGRTWMVPIIWAERTGTHVQVILDTRWGNGDIQLLTLPLGTTADQVLPFSFQSQGKPVPGFHFGHAVSLMPDLRVLTLPISLVDARPKVSPKVLEISKELPETPMGPLAEFQQCLHLLKMPWHQFWRSDWDVVKPVNNLPFPPVVSFAELTESRRFHIFTDGSKLGSGADVQCGWGLVLCGEDPVSGALRCGGFSGGSLEPFLRRPLGASPSSFDAEVVACIVATCWAACLPEGSEVLVWHDCQGAGSLLAGDCSSHAPSSIASRLRPLALWCQHSGIALRVNWVPSHSGYFLNELVDSVAKAGARHSFPAPAFPSAFWQLLTSPFLSWAWLGANAQVSGETGMPPLELLAAGQYEPRDPIPLDCVPVPATPEQTPVTADLHLRFLTCNVQTLKEKRPLVLHQLKERKVHVAGLQETRDTLSSQCFGNSFIEFAAAADKGEGGVTLLFNRSQPYGRAKGQSLFFDKSHFTCVHADPRCIAVQIRAPHLQILCVCAHAPHSGQPLATISDWWQWFEQAPWLARHKGRIVLLIDSNAQLGSVTGDAVQGHAADEENHGGTFLRSWVETTDSFLPSTVCASDGQCVPNAREPTWFSPSGCGYRIDFVGLPRAWARCAFKPCTWPDFELLNKDHIPATADVSLQIQARPHAARGPQTFPRDPAQWPAAAIDQLKQRIKDIPSLPWYLNVHEHVRLLQQAIHQAGKQCRPPPRRRCRAFISACTRDLLDGTKLCKKRIANLHGLARKLESLRSKGRVCLSSEGWTLSDVQSMLADLCTELRSWRRSLRMAVAWDKSEFVRNAHTKLLDSCDPFDARQFFDAVRALRPPAKRVLKPFSQLVVDEQQASHQDRLDMQQDHFAALEAGTPCTASEYLDSLSGPAAGPSDCFQLQELPTWPKVEEAFRACKARKTPGADQIPDWVWRIGPQDATRLWLPIFAKAHVRLSEPVQFKHTVLFALFKGKGSPAVVSNYRAIALLSGPGKILRKQMRGALLQQLPENPLQQGGIPQSLLQGVHQVVKLQADIAAAVGASNSALFLDVSSAYYRVLRQAFQGPLEDDRQICHILGRLGVRPESLHCVCDWLASTNLVEGASAHHQRLLREYLSGTFFALRGGGSLVHTKAGTRPGDAIADTLFALVQADFLAGVRDNMEKEDMLTDPVVSRVQGGPKLLAPVWADDSVVLLAADNADRLFEKTQRTAGIVHSEFVRRGMAPNYARGKSEVLFAFRGKGAPALRQRLFIRQGGLVSFCSTEGSHRIFCTRRYVHLGGVVCDRRTEAGDICQHLAQARQQIKPMRRQILRDPGLPLATRRMCLSSLAFSCVTTTAPTWRQLNKAESTAWRRGYVSLLRSLHRDDRWTGAPSLPGERDVCLATGMPSPAAYLKGQRLMHFKRVCLTQPVLADLLLAEFQVSSTPWLSMLQEDALWLSKMVQIPESALADFPHGLADWCVHHEAPFKNAVRKALRNLKAEGYEPDWAAPRSLCTATPAGMHRCEQCSAAFDTKHALAAHRFAKHGQACIARDYLHGTACPACLMQFWTTARVTRHLMHDSPQCLRALRDHAFEGDAGSRKVCTDTADLPATRLYGPLRPFHVQISEFASRAADGDSSLSAWLNSYRSPAMQEVGKPGKGKPFTEVDPSRVSMLLRCEQKYTNLLSQKDRELQLAAVKEQGLEDKLEKLELKSSQLDDAHLGNAMLSSEILFPTSPNWYISHAADALPDGTIAVATNQAVTLLTATSRQVTGIAPLRGRVTGVAVAEGIVVACTAERIVTALQPKSLQKRIVTALQPKSLQSLGSHRAFNVLQDVEMMGKEMSDVDSESAKMAADASHFDAAPGDPRRAMARNLADVPEAFYGLDVAARWFAPRGTLCFWALPGSTTGGKAVERIAPQKESVLCLAVAQPDVVAVGYHSGAVTIINSETRLPRFSFRLRAAVHCLTFIPGCSDRLVTACQDQSVQLWRLPEAASAEEPSCEVQIATAEGTFREGDSRAWTCACALSATCILYSGARGELFCWEASRTKPSRSAPIHTRPIFGMRAVGSDHVLTTGMDRFIVLWSVSASGTAPQMSGQHCWVVWRGLRSAVTALAPHRGAWGYGLQDGSWGALTVNASDGPGNAEPLSTRNHPGPVAFACWMQLETQVKVDDQKGADAEKDSKETTDVKDAKEGGKKGKAKKDDKKSPAEDPRSFLQGLALVTLSSGHGIFVTAVSSNVSSVVQLLPATGVAARPSFAALWHLADRPGRGPSNAR</sequence>
<dbReference type="SMART" id="SM00320">
    <property type="entry name" value="WD40"/>
    <property type="match status" value="3"/>
</dbReference>
<dbReference type="InterPro" id="IPR001680">
    <property type="entry name" value="WD40_rpt"/>
</dbReference>
<dbReference type="GO" id="GO:0008270">
    <property type="term" value="F:zinc ion binding"/>
    <property type="evidence" value="ECO:0007669"/>
    <property type="project" value="UniProtKB-KW"/>
</dbReference>
<dbReference type="EMBL" id="LSRX01000168">
    <property type="protein sequence ID" value="OLQ06084.1"/>
    <property type="molecule type" value="Genomic_DNA"/>
</dbReference>
<keyword evidence="2" id="KW-0175">Coiled coil</keyword>
<feature type="domain" description="RNase H type-1" evidence="6">
    <location>
        <begin position="1206"/>
        <end position="1360"/>
    </location>
</feature>
<keyword evidence="1" id="KW-0862">Zinc</keyword>
<dbReference type="PROSITE" id="PS50157">
    <property type="entry name" value="ZINC_FINGER_C2H2_2"/>
    <property type="match status" value="1"/>
</dbReference>
<dbReference type="GO" id="GO:0004523">
    <property type="term" value="F:RNA-DNA hybrid ribonuclease activity"/>
    <property type="evidence" value="ECO:0007669"/>
    <property type="project" value="InterPro"/>
</dbReference>
<dbReference type="InterPro" id="IPR015943">
    <property type="entry name" value="WD40/YVTN_repeat-like_dom_sf"/>
</dbReference>
<keyword evidence="4" id="KW-0732">Signal</keyword>
<feature type="chain" id="PRO_5013317092" description="RNase H type-1 domain-containing protein" evidence="4">
    <location>
        <begin position="18"/>
        <end position="3289"/>
    </location>
</feature>
<feature type="domain" description="C2H2-type" evidence="5">
    <location>
        <begin position="2537"/>
        <end position="2560"/>
    </location>
</feature>
<dbReference type="SUPFAM" id="SSF56219">
    <property type="entry name" value="DNase I-like"/>
    <property type="match status" value="1"/>
</dbReference>
<evidence type="ECO:0000256" key="1">
    <source>
        <dbReference type="PROSITE-ProRule" id="PRU00042"/>
    </source>
</evidence>
<dbReference type="PROSITE" id="PS00028">
    <property type="entry name" value="ZINC_FINGER_C2H2_1"/>
    <property type="match status" value="1"/>
</dbReference>
<dbReference type="Gene3D" id="3.60.10.10">
    <property type="entry name" value="Endonuclease/exonuclease/phosphatase"/>
    <property type="match status" value="1"/>
</dbReference>
<reference evidence="7 8" key="1">
    <citation type="submission" date="2016-02" db="EMBL/GenBank/DDBJ databases">
        <title>Genome analysis of coral dinoflagellate symbionts highlights evolutionary adaptations to a symbiotic lifestyle.</title>
        <authorList>
            <person name="Aranda M."/>
            <person name="Li Y."/>
            <person name="Liew Y.J."/>
            <person name="Baumgarten S."/>
            <person name="Simakov O."/>
            <person name="Wilson M."/>
            <person name="Piel J."/>
            <person name="Ashoor H."/>
            <person name="Bougouffa S."/>
            <person name="Bajic V.B."/>
            <person name="Ryu T."/>
            <person name="Ravasi T."/>
            <person name="Bayer T."/>
            <person name="Micklem G."/>
            <person name="Kim H."/>
            <person name="Bhak J."/>
            <person name="Lajeunesse T.C."/>
            <person name="Voolstra C.R."/>
        </authorList>
    </citation>
    <scope>NUCLEOTIDE SEQUENCE [LARGE SCALE GENOMIC DNA]</scope>
    <source>
        <strain evidence="7 8">CCMP2467</strain>
    </source>
</reference>
<dbReference type="InterPro" id="IPR036322">
    <property type="entry name" value="WD40_repeat_dom_sf"/>
</dbReference>
<keyword evidence="1" id="KW-0863">Zinc-finger</keyword>
<dbReference type="InterPro" id="IPR012337">
    <property type="entry name" value="RNaseH-like_sf"/>
</dbReference>
<evidence type="ECO:0000259" key="5">
    <source>
        <dbReference type="PROSITE" id="PS50157"/>
    </source>
</evidence>
<dbReference type="GO" id="GO:0003676">
    <property type="term" value="F:nucleic acid binding"/>
    <property type="evidence" value="ECO:0007669"/>
    <property type="project" value="InterPro"/>
</dbReference>
<evidence type="ECO:0000256" key="3">
    <source>
        <dbReference type="SAM" id="MobiDB-lite"/>
    </source>
</evidence>
<keyword evidence="8" id="KW-1185">Reference proteome</keyword>
<dbReference type="InterPro" id="IPR002156">
    <property type="entry name" value="RNaseH_domain"/>
</dbReference>
<keyword evidence="1" id="KW-0479">Metal-binding</keyword>
<dbReference type="PROSITE" id="PS50879">
    <property type="entry name" value="RNASE_H_1"/>
    <property type="match status" value="1"/>
</dbReference>
<feature type="region of interest" description="Disordered" evidence="3">
    <location>
        <begin position="3186"/>
        <end position="3226"/>
    </location>
</feature>
<name>A0A1Q9EF63_SYMMI</name>